<accession>A0A1H7ANA4</accession>
<dbReference type="AlphaFoldDB" id="A0A1H7ANA4"/>
<dbReference type="InterPro" id="IPR011042">
    <property type="entry name" value="6-blade_b-propeller_TolB-like"/>
</dbReference>
<dbReference type="InterPro" id="IPR051288">
    <property type="entry name" value="Serum_paraoxonase/arylesterase"/>
</dbReference>
<dbReference type="OrthoDB" id="1158171at2"/>
<keyword evidence="1" id="KW-0732">Signal</keyword>
<feature type="chain" id="PRO_5017246266" evidence="1">
    <location>
        <begin position="22"/>
        <end position="365"/>
    </location>
</feature>
<dbReference type="SUPFAM" id="SSF63829">
    <property type="entry name" value="Calcium-dependent phosphotriesterase"/>
    <property type="match status" value="1"/>
</dbReference>
<evidence type="ECO:0000256" key="1">
    <source>
        <dbReference type="SAM" id="SignalP"/>
    </source>
</evidence>
<organism evidence="3 4">
    <name type="scientific">Pseudomonas linyingensis</name>
    <dbReference type="NCBI Taxonomy" id="915471"/>
    <lineage>
        <taxon>Bacteria</taxon>
        <taxon>Pseudomonadati</taxon>
        <taxon>Pseudomonadota</taxon>
        <taxon>Gammaproteobacteria</taxon>
        <taxon>Pseudomonadales</taxon>
        <taxon>Pseudomonadaceae</taxon>
        <taxon>Pseudomonas</taxon>
    </lineage>
</organism>
<keyword evidence="4" id="KW-1185">Reference proteome</keyword>
<dbReference type="RefSeq" id="WP_090312544.1">
    <property type="nucleotide sequence ID" value="NZ_FNZE01000013.1"/>
</dbReference>
<dbReference type="Proteomes" id="UP000242930">
    <property type="component" value="Unassembled WGS sequence"/>
</dbReference>
<evidence type="ECO:0000313" key="4">
    <source>
        <dbReference type="Proteomes" id="UP000242930"/>
    </source>
</evidence>
<proteinExistence type="predicted"/>
<protein>
    <submittedName>
        <fullName evidence="3">SMP-30/Gluconolaconase/LRE-like region-containing protein</fullName>
    </submittedName>
</protein>
<reference evidence="4" key="1">
    <citation type="submission" date="2016-10" db="EMBL/GenBank/DDBJ databases">
        <authorList>
            <person name="Varghese N."/>
            <person name="Submissions S."/>
        </authorList>
    </citation>
    <scope>NUCLEOTIDE SEQUENCE [LARGE SCALE GENOMIC DNA]</scope>
    <source>
        <strain evidence="4">LMG 25967</strain>
    </source>
</reference>
<dbReference type="STRING" id="915471.SAMN05216201_11350"/>
<dbReference type="PANTHER" id="PTHR11799:SF12">
    <property type="entry name" value="PARAOXONASE-RELATED"/>
    <property type="match status" value="1"/>
</dbReference>
<evidence type="ECO:0000259" key="2">
    <source>
        <dbReference type="Pfam" id="PF08450"/>
    </source>
</evidence>
<dbReference type="Pfam" id="PF08450">
    <property type="entry name" value="SGL"/>
    <property type="match status" value="1"/>
</dbReference>
<dbReference type="EMBL" id="FNZE01000013">
    <property type="protein sequence ID" value="SEJ65347.1"/>
    <property type="molecule type" value="Genomic_DNA"/>
</dbReference>
<dbReference type="Gene3D" id="2.120.10.30">
    <property type="entry name" value="TolB, C-terminal domain"/>
    <property type="match status" value="1"/>
</dbReference>
<gene>
    <name evidence="3" type="ORF">SAMN05216201_11350</name>
</gene>
<name>A0A1H7ANA4_9PSED</name>
<evidence type="ECO:0000313" key="3">
    <source>
        <dbReference type="EMBL" id="SEJ65347.1"/>
    </source>
</evidence>
<sequence>MHKIHCVAALAGSLAAGLVIAESAFAEALSAEAPVCAPGDGYQPVCGIAPPEDLELSPDGRHLFMSITPGLAGQQVSRLRVMDLHRQQVSDLDVAIEPAAGWGDGQCAAPTQAPGAHGIHLSRRADGRHQLLVVNHSGREAIEFIELEAADKGWTATWRGCVEQKGVGRFNDVAATPDGGFVATVMFESPSMAPPLPLVQLLDGRDTGYLMSWAPGSPLAKVEGSEAPFPNGVQVSADGRHAWFAAWTVGEIRQFDLQDKRTLAHIPVGYMVDNLSWGRDGRLLGAGISDVAAFQRCFASHVEHCPVGFKVSALDTASGRHRVLFEAGEGVLAGASVAVEAAGQLYVGAYTGDRLLRVSEIRLED</sequence>
<feature type="domain" description="SMP-30/Gluconolactonase/LRE-like region" evidence="2">
    <location>
        <begin position="111"/>
        <end position="264"/>
    </location>
</feature>
<dbReference type="PANTHER" id="PTHR11799">
    <property type="entry name" value="PARAOXONASE"/>
    <property type="match status" value="1"/>
</dbReference>
<feature type="signal peptide" evidence="1">
    <location>
        <begin position="1"/>
        <end position="21"/>
    </location>
</feature>
<dbReference type="InterPro" id="IPR013658">
    <property type="entry name" value="SGL"/>
</dbReference>